<evidence type="ECO:0000256" key="4">
    <source>
        <dbReference type="SAM" id="MobiDB-lite"/>
    </source>
</evidence>
<evidence type="ECO:0000313" key="6">
    <source>
        <dbReference type="Proteomes" id="UP000594364"/>
    </source>
</evidence>
<feature type="compositionally biased region" description="Basic and acidic residues" evidence="4">
    <location>
        <begin position="74"/>
        <end position="83"/>
    </location>
</feature>
<feature type="region of interest" description="Disordered" evidence="4">
    <location>
        <begin position="74"/>
        <end position="93"/>
    </location>
</feature>
<sequence length="198" mass="22816">MNQQKDPPEFILDVFTDPRSLREVVKGILHTIFFTRFFPSLCPRTRDVLDLTLPYVDDDELETMIDQRASALERQLDAERSSGGRDASSNGGGRGQVAIRFFEKRRRKTWLSRGDEEVCWESWTLKVTVAEPRTESERAKVRRAMEQTLLTTAMKIVTFANAHKDHIPPITTQGGNPFPFKINIDQKETGWAARMRIY</sequence>
<evidence type="ECO:0000256" key="1">
    <source>
        <dbReference type="ARBA" id="ARBA00007130"/>
    </source>
</evidence>
<keyword evidence="3" id="KW-0072">Autophagy</keyword>
<evidence type="ECO:0000256" key="2">
    <source>
        <dbReference type="ARBA" id="ARBA00018874"/>
    </source>
</evidence>
<dbReference type="InterPro" id="IPR012445">
    <property type="entry name" value="ATG101"/>
</dbReference>
<dbReference type="PANTHER" id="PTHR13292">
    <property type="entry name" value="AUTOPHAGY-RELATED PROTEIN 101"/>
    <property type="match status" value="1"/>
</dbReference>
<dbReference type="Proteomes" id="UP000594364">
    <property type="component" value="Chromosome 3"/>
</dbReference>
<dbReference type="Pfam" id="PF07855">
    <property type="entry name" value="ATG101"/>
    <property type="match status" value="1"/>
</dbReference>
<proteinExistence type="inferred from homology"/>
<gene>
    <name evidence="5" type="ORF">C2857_006171</name>
</gene>
<dbReference type="GO" id="GO:0000045">
    <property type="term" value="P:autophagosome assembly"/>
    <property type="evidence" value="ECO:0007669"/>
    <property type="project" value="TreeGrafter"/>
</dbReference>
<dbReference type="GO" id="GO:0019901">
    <property type="term" value="F:protein kinase binding"/>
    <property type="evidence" value="ECO:0007669"/>
    <property type="project" value="TreeGrafter"/>
</dbReference>
<protein>
    <recommendedName>
        <fullName evidence="2">Autophagy-related protein 101</fullName>
    </recommendedName>
</protein>
<accession>A0A7S9KTF8</accession>
<dbReference type="AlphaFoldDB" id="A0A7S9KTF8"/>
<dbReference type="PANTHER" id="PTHR13292:SF0">
    <property type="entry name" value="AUTOPHAGY-RELATED PROTEIN 101"/>
    <property type="match status" value="1"/>
</dbReference>
<comment type="similarity">
    <text evidence="1">Belongs to the ATG101 family.</text>
</comment>
<reference evidence="5 6" key="1">
    <citation type="journal article" date="2018" name="PLoS Genet.">
        <title>Repeat elements organise 3D genome structure and mediate transcription in the filamentous fungus Epichloe festucae.</title>
        <authorList>
            <person name="Winter D.J."/>
            <person name="Ganley A.R.D."/>
            <person name="Young C.A."/>
            <person name="Liachko I."/>
            <person name="Schardl C.L."/>
            <person name="Dupont P.Y."/>
            <person name="Berry D."/>
            <person name="Ram A."/>
            <person name="Scott B."/>
            <person name="Cox M.P."/>
        </authorList>
    </citation>
    <scope>NUCLEOTIDE SEQUENCE [LARGE SCALE GENOMIC DNA]</scope>
    <source>
        <strain evidence="5 6">Fl1</strain>
    </source>
</reference>
<evidence type="ECO:0000256" key="3">
    <source>
        <dbReference type="ARBA" id="ARBA00023006"/>
    </source>
</evidence>
<dbReference type="OrthoDB" id="10259639at2759"/>
<dbReference type="GO" id="GO:1990316">
    <property type="term" value="C:Atg1/ULK1 kinase complex"/>
    <property type="evidence" value="ECO:0007669"/>
    <property type="project" value="TreeGrafter"/>
</dbReference>
<name>A0A7S9KTF8_EPIFF</name>
<evidence type="ECO:0000313" key="5">
    <source>
        <dbReference type="EMBL" id="QPH01967.1"/>
    </source>
</evidence>
<dbReference type="EMBL" id="CP031387">
    <property type="protein sequence ID" value="QPH01967.1"/>
    <property type="molecule type" value="Genomic_DNA"/>
</dbReference>
<dbReference type="GO" id="GO:0000407">
    <property type="term" value="C:phagophore assembly site"/>
    <property type="evidence" value="ECO:0007669"/>
    <property type="project" value="TreeGrafter"/>
</dbReference>
<keyword evidence="6" id="KW-1185">Reference proteome</keyword>
<organism evidence="5 6">
    <name type="scientific">Epichloe festucae (strain Fl1)</name>
    <dbReference type="NCBI Taxonomy" id="877507"/>
    <lineage>
        <taxon>Eukaryota</taxon>
        <taxon>Fungi</taxon>
        <taxon>Dikarya</taxon>
        <taxon>Ascomycota</taxon>
        <taxon>Pezizomycotina</taxon>
        <taxon>Sordariomycetes</taxon>
        <taxon>Hypocreomycetidae</taxon>
        <taxon>Hypocreales</taxon>
        <taxon>Clavicipitaceae</taxon>
        <taxon>Epichloe</taxon>
    </lineage>
</organism>